<gene>
    <name evidence="3" type="ORF">GJ743_14970</name>
</gene>
<dbReference type="Gene3D" id="2.60.120.10">
    <property type="entry name" value="Jelly Rolls"/>
    <property type="match status" value="1"/>
</dbReference>
<evidence type="ECO:0000313" key="4">
    <source>
        <dbReference type="Proteomes" id="UP000433071"/>
    </source>
</evidence>
<dbReference type="CDD" id="cd20292">
    <property type="entry name" value="cupin_QdtA-like"/>
    <property type="match status" value="1"/>
</dbReference>
<accession>A0A6I3M4Y6</accession>
<comment type="caution">
    <text evidence="3">The sequence shown here is derived from an EMBL/GenBank/DDBJ whole genome shotgun (WGS) entry which is preliminary data.</text>
</comment>
<dbReference type="OrthoDB" id="2643438at2"/>
<dbReference type="InterPro" id="IPR011051">
    <property type="entry name" value="RmlC_Cupin_sf"/>
</dbReference>
<evidence type="ECO:0000313" key="3">
    <source>
        <dbReference type="EMBL" id="MTH69670.1"/>
    </source>
</evidence>
<proteinExistence type="predicted"/>
<organism evidence="3 4">
    <name type="scientific">Agromyces bracchium</name>
    <dbReference type="NCBI Taxonomy" id="88376"/>
    <lineage>
        <taxon>Bacteria</taxon>
        <taxon>Bacillati</taxon>
        <taxon>Actinomycetota</taxon>
        <taxon>Actinomycetes</taxon>
        <taxon>Micrococcales</taxon>
        <taxon>Microbacteriaceae</taxon>
        <taxon>Agromyces</taxon>
    </lineage>
</organism>
<reference evidence="3 4" key="1">
    <citation type="submission" date="2019-11" db="EMBL/GenBank/DDBJ databases">
        <title>Agromyces kandeliae sp. nov., isolated from mangrove soil.</title>
        <authorList>
            <person name="Wang R."/>
        </authorList>
    </citation>
    <scope>NUCLEOTIDE SEQUENCE [LARGE SCALE GENOMIC DNA]</scope>
    <source>
        <strain evidence="3 4">JCM 11433</strain>
    </source>
</reference>
<dbReference type="InterPro" id="IPR014710">
    <property type="entry name" value="RmlC-like_jellyroll"/>
</dbReference>
<dbReference type="EMBL" id="WMLB01000033">
    <property type="protein sequence ID" value="MTH69670.1"/>
    <property type="molecule type" value="Genomic_DNA"/>
</dbReference>
<dbReference type="AlphaFoldDB" id="A0A6I3M4Y6"/>
<protein>
    <recommendedName>
        <fullName evidence="2">Sugar 3,4-ketoisomerase QdtA cupin domain-containing protein</fullName>
    </recommendedName>
</protein>
<dbReference type="SUPFAM" id="SSF51182">
    <property type="entry name" value="RmlC-like cupins"/>
    <property type="match status" value="1"/>
</dbReference>
<sequence length="167" mass="17650">MAPAPEPVDIGVDGDVGGDPGHRADAALPMLRPTSLLDGAVRPLAPPRFVDDRGSLTPLQLAELGFAVARTFVVTAPAGAVRGGHAHRSVRQVFFRASGRIDVEFRHRGASARLTLDEEHPAVLVDSGVWAQQTYLVDGSTLIVFADGGYDRSEYLDHDRGADGAAS</sequence>
<dbReference type="InterPro" id="IPR008894">
    <property type="entry name" value="QdtA_cupin_dom"/>
</dbReference>
<feature type="domain" description="Sugar 3,4-ketoisomerase QdtA cupin" evidence="2">
    <location>
        <begin position="47"/>
        <end position="157"/>
    </location>
</feature>
<dbReference type="RefSeq" id="WP_155052677.1">
    <property type="nucleotide sequence ID" value="NZ_BAAAIB010000002.1"/>
</dbReference>
<feature type="region of interest" description="Disordered" evidence="1">
    <location>
        <begin position="1"/>
        <end position="23"/>
    </location>
</feature>
<keyword evidence="4" id="KW-1185">Reference proteome</keyword>
<evidence type="ECO:0000256" key="1">
    <source>
        <dbReference type="SAM" id="MobiDB-lite"/>
    </source>
</evidence>
<dbReference type="Proteomes" id="UP000433071">
    <property type="component" value="Unassembled WGS sequence"/>
</dbReference>
<dbReference type="Pfam" id="PF05523">
    <property type="entry name" value="FdtA"/>
    <property type="match status" value="1"/>
</dbReference>
<name>A0A6I3M4Y6_9MICO</name>
<evidence type="ECO:0000259" key="2">
    <source>
        <dbReference type="Pfam" id="PF05523"/>
    </source>
</evidence>